<keyword evidence="3" id="KW-1185">Reference proteome</keyword>
<evidence type="ECO:0000313" key="2">
    <source>
        <dbReference type="EMBL" id="PWG17132.1"/>
    </source>
</evidence>
<feature type="compositionally biased region" description="Basic and acidic residues" evidence="1">
    <location>
        <begin position="83"/>
        <end position="102"/>
    </location>
</feature>
<dbReference type="EMBL" id="QETF01000007">
    <property type="protein sequence ID" value="PWG17132.1"/>
    <property type="molecule type" value="Genomic_DNA"/>
</dbReference>
<dbReference type="Proteomes" id="UP000245293">
    <property type="component" value="Unassembled WGS sequence"/>
</dbReference>
<sequence>MFKMAQSLITEIIRIDNQNRALAKVSIVATDVHNASSDGLDLSDEEIYHLRTGLKMDMLRDHLKTYLSESFDYISSDRVKARLKQSENKKNQSMENEVRLGSEADTEDT</sequence>
<accession>A0A2V1P7C7</accession>
<organism evidence="2 3">
    <name type="scientific">Salibaculum griseiflavum</name>
    <dbReference type="NCBI Taxonomy" id="1914409"/>
    <lineage>
        <taxon>Bacteria</taxon>
        <taxon>Pseudomonadati</taxon>
        <taxon>Pseudomonadota</taxon>
        <taxon>Alphaproteobacteria</taxon>
        <taxon>Rhodobacterales</taxon>
        <taxon>Roseobacteraceae</taxon>
        <taxon>Salibaculum</taxon>
    </lineage>
</organism>
<feature type="region of interest" description="Disordered" evidence="1">
    <location>
        <begin position="83"/>
        <end position="109"/>
    </location>
</feature>
<name>A0A2V1P7C7_9RHOB</name>
<gene>
    <name evidence="2" type="ORF">DFK10_08830</name>
</gene>
<proteinExistence type="predicted"/>
<dbReference type="AlphaFoldDB" id="A0A2V1P7C7"/>
<evidence type="ECO:0000313" key="3">
    <source>
        <dbReference type="Proteomes" id="UP000245293"/>
    </source>
</evidence>
<protein>
    <submittedName>
        <fullName evidence="2">Uncharacterized protein</fullName>
    </submittedName>
</protein>
<reference evidence="3" key="1">
    <citation type="submission" date="2018-05" db="EMBL/GenBank/DDBJ databases">
        <authorList>
            <person name="Du Z."/>
            <person name="Wang X."/>
        </authorList>
    </citation>
    <scope>NUCLEOTIDE SEQUENCE [LARGE SCALE GENOMIC DNA]</scope>
    <source>
        <strain evidence="3">WDS4C29</strain>
    </source>
</reference>
<evidence type="ECO:0000256" key="1">
    <source>
        <dbReference type="SAM" id="MobiDB-lite"/>
    </source>
</evidence>
<comment type="caution">
    <text evidence="2">The sequence shown here is derived from an EMBL/GenBank/DDBJ whole genome shotgun (WGS) entry which is preliminary data.</text>
</comment>